<dbReference type="RefSeq" id="WP_185914518.1">
    <property type="nucleotide sequence ID" value="NZ_JBBAGV010000009.1"/>
</dbReference>
<sequence>MLHLNFDKVKLDRVLIEVRFKDNFKIGLQEVRFKMLEKLTKKYSMYDTENAEALALFDPEKKMQLVIQLNRCAITCDEPTNLIEFIKSAKADFSFIFKQMEIDILNRVGVRTFNFFEGQDQKAIEQFIFKEYLSSGICSPDFAEEYFSPQIRLSGKKSGMLFNLAIGHQQQQIIEGIINEVMNNKITDSLVVDFDCYKENTKVAKFETLLTTANNLNKECLNYLKAVKKGAMV</sequence>
<proteinExistence type="predicted"/>
<dbReference type="Proteomes" id="UP001365619">
    <property type="component" value="Unassembled WGS sequence"/>
</dbReference>
<dbReference type="NCBIfam" id="TIGR04255">
    <property type="entry name" value="sporadTIGR04255"/>
    <property type="match status" value="1"/>
</dbReference>
<keyword evidence="2" id="KW-1185">Reference proteome</keyword>
<organism evidence="1 2">
    <name type="scientific">Bacillus luti</name>
    <dbReference type="NCBI Taxonomy" id="2026191"/>
    <lineage>
        <taxon>Bacteria</taxon>
        <taxon>Bacillati</taxon>
        <taxon>Bacillota</taxon>
        <taxon>Bacilli</taxon>
        <taxon>Bacillales</taxon>
        <taxon>Bacillaceae</taxon>
        <taxon>Bacillus</taxon>
        <taxon>Bacillus cereus group</taxon>
    </lineage>
</organism>
<reference evidence="1 2" key="1">
    <citation type="submission" date="2024-03" db="EMBL/GenBank/DDBJ databases">
        <title>A Rare Waterborne Outbreak of Bacillus cereus in China: Epidemiologic Survey, Genomic Insights and Virulence Characteristics.</title>
        <authorList>
            <person name="Wang S."/>
        </authorList>
    </citation>
    <scope>NUCLEOTIDE SEQUENCE [LARGE SCALE GENOMIC DNA]</scope>
    <source>
        <strain evidence="1 2">BC008</strain>
    </source>
</reference>
<gene>
    <name evidence="1" type="ORF">WBS43_21155</name>
</gene>
<evidence type="ECO:0000313" key="2">
    <source>
        <dbReference type="Proteomes" id="UP001365619"/>
    </source>
</evidence>
<evidence type="ECO:0000313" key="1">
    <source>
        <dbReference type="EMBL" id="MEI5931228.1"/>
    </source>
</evidence>
<dbReference type="EMBL" id="JBBAGW010000009">
    <property type="protein sequence ID" value="MEI5931228.1"/>
    <property type="molecule type" value="Genomic_DNA"/>
</dbReference>
<comment type="caution">
    <text evidence="1">The sequence shown here is derived from an EMBL/GenBank/DDBJ whole genome shotgun (WGS) entry which is preliminary data.</text>
</comment>
<protein>
    <submittedName>
        <fullName evidence="1">TIGR04255 family protein</fullName>
    </submittedName>
</protein>
<accession>A0ABU8HWR7</accession>
<name>A0ABU8HWR7_9BACI</name>
<dbReference type="InterPro" id="IPR026349">
    <property type="entry name" value="CHP04255"/>
</dbReference>